<dbReference type="AlphaFoldDB" id="B9SC92"/>
<dbReference type="EMBL" id="EQ973919">
    <property type="protein sequence ID" value="EEF38806.1"/>
    <property type="molecule type" value="Genomic_DNA"/>
</dbReference>
<evidence type="ECO:0000313" key="2">
    <source>
        <dbReference type="Proteomes" id="UP000008311"/>
    </source>
</evidence>
<keyword evidence="2" id="KW-1185">Reference proteome</keyword>
<organism evidence="1 2">
    <name type="scientific">Ricinus communis</name>
    <name type="common">Castor bean</name>
    <dbReference type="NCBI Taxonomy" id="3988"/>
    <lineage>
        <taxon>Eukaryota</taxon>
        <taxon>Viridiplantae</taxon>
        <taxon>Streptophyta</taxon>
        <taxon>Embryophyta</taxon>
        <taxon>Tracheophyta</taxon>
        <taxon>Spermatophyta</taxon>
        <taxon>Magnoliopsida</taxon>
        <taxon>eudicotyledons</taxon>
        <taxon>Gunneridae</taxon>
        <taxon>Pentapetalae</taxon>
        <taxon>rosids</taxon>
        <taxon>fabids</taxon>
        <taxon>Malpighiales</taxon>
        <taxon>Euphorbiaceae</taxon>
        <taxon>Acalyphoideae</taxon>
        <taxon>Acalypheae</taxon>
        <taxon>Ricinus</taxon>
    </lineage>
</organism>
<name>B9SC92_RICCO</name>
<dbReference type="InParanoid" id="B9SC92"/>
<protein>
    <submittedName>
        <fullName evidence="1">Uncharacterized protein</fullName>
    </submittedName>
</protein>
<reference evidence="2" key="1">
    <citation type="journal article" date="2010" name="Nat. Biotechnol.">
        <title>Draft genome sequence of the oilseed species Ricinus communis.</title>
        <authorList>
            <person name="Chan A.P."/>
            <person name="Crabtree J."/>
            <person name="Zhao Q."/>
            <person name="Lorenzi H."/>
            <person name="Orvis J."/>
            <person name="Puiu D."/>
            <person name="Melake-Berhan A."/>
            <person name="Jones K.M."/>
            <person name="Redman J."/>
            <person name="Chen G."/>
            <person name="Cahoon E.B."/>
            <person name="Gedil M."/>
            <person name="Stanke M."/>
            <person name="Haas B.J."/>
            <person name="Wortman J.R."/>
            <person name="Fraser-Liggett C.M."/>
            <person name="Ravel J."/>
            <person name="Rabinowicz P.D."/>
        </authorList>
    </citation>
    <scope>NUCLEOTIDE SEQUENCE [LARGE SCALE GENOMIC DNA]</scope>
    <source>
        <strain evidence="2">cv. Hale</strain>
    </source>
</reference>
<evidence type="ECO:0000313" key="1">
    <source>
        <dbReference type="EMBL" id="EEF38806.1"/>
    </source>
</evidence>
<gene>
    <name evidence="1" type="ORF">RCOM_1409970</name>
</gene>
<accession>B9SC92</accession>
<proteinExistence type="predicted"/>
<dbReference type="Proteomes" id="UP000008311">
    <property type="component" value="Unassembled WGS sequence"/>
</dbReference>
<sequence length="81" mass="9196">MAYEDPTIDFKGLTQAEYSLSCFLSGLKDEIKIPVKMLNPNNLQQAYALARMQDSYLNVSKGYRTYNIKPPLLPTPKYSTS</sequence>